<evidence type="ECO:0000313" key="2">
    <source>
        <dbReference type="EMBL" id="OIQ91328.1"/>
    </source>
</evidence>
<reference evidence="2" key="1">
    <citation type="submission" date="2016-10" db="EMBL/GenBank/DDBJ databases">
        <title>Sequence of Gallionella enrichment culture.</title>
        <authorList>
            <person name="Poehlein A."/>
            <person name="Muehling M."/>
            <person name="Daniel R."/>
        </authorList>
    </citation>
    <scope>NUCLEOTIDE SEQUENCE</scope>
</reference>
<accession>A0A1J5R5R3</accession>
<dbReference type="EMBL" id="MLJW01000263">
    <property type="protein sequence ID" value="OIQ91328.1"/>
    <property type="molecule type" value="Genomic_DNA"/>
</dbReference>
<name>A0A1J5R5R3_9ZZZZ</name>
<sequence length="249" mass="27629">MPGLLRGARHAHDATSRPRQNGVLAAKRMRLGQPAAGLHEQQAHPRHLGRDLLNIAPQDGREIGVHHRGVAARDEFHQRTGFVRGAHLREADAARDARRRPLVRRVAPAMHEHDGHGAQAGVERRLELPAQDRLVQRPHHLAVRADALVGLDHALVEQFRQHDAAVEQARAVLVGDAQGIPKTLCGHQRHGFALTLQQGVRRHRGAHLHGLDQGRRDPLSGPQPEQMTDASHRGIAVLLRVLRQQLVRQ</sequence>
<protein>
    <submittedName>
        <fullName evidence="2">Uncharacterized protein</fullName>
    </submittedName>
</protein>
<feature type="compositionally biased region" description="Basic and acidic residues" evidence="1">
    <location>
        <begin position="209"/>
        <end position="218"/>
    </location>
</feature>
<proteinExistence type="predicted"/>
<evidence type="ECO:0000256" key="1">
    <source>
        <dbReference type="SAM" id="MobiDB-lite"/>
    </source>
</evidence>
<comment type="caution">
    <text evidence="2">The sequence shown here is derived from an EMBL/GenBank/DDBJ whole genome shotgun (WGS) entry which is preliminary data.</text>
</comment>
<gene>
    <name evidence="2" type="ORF">GALL_267950</name>
</gene>
<dbReference type="AntiFam" id="ANF00113">
    <property type="entry name" value="Shadow ORF (opposite OPLAH)"/>
</dbReference>
<feature type="region of interest" description="Disordered" evidence="1">
    <location>
        <begin position="207"/>
        <end position="229"/>
    </location>
</feature>
<organism evidence="2">
    <name type="scientific">mine drainage metagenome</name>
    <dbReference type="NCBI Taxonomy" id="410659"/>
    <lineage>
        <taxon>unclassified sequences</taxon>
        <taxon>metagenomes</taxon>
        <taxon>ecological metagenomes</taxon>
    </lineage>
</organism>
<dbReference type="AlphaFoldDB" id="A0A1J5R5R3"/>